<keyword evidence="5" id="KW-0552">Olfaction</keyword>
<keyword evidence="12" id="KW-1185">Reference proteome</keyword>
<evidence type="ECO:0000256" key="4">
    <source>
        <dbReference type="ARBA" id="ARBA00022692"/>
    </source>
</evidence>
<comment type="subcellular location">
    <subcellularLocation>
        <location evidence="1">Cell membrane</location>
        <topology evidence="1">Multi-pass membrane protein</topology>
    </subcellularLocation>
</comment>
<sequence length="152" mass="17829">MFWNIYEKLFPHLWSLDFLGRKHKFTKIANLAKIAALFVTVNVLGAVTVAIPWHGDKYDLYFPVKVAEDYFNKYARNVYLFLFYTSLYHVGITIIATHFCLAYVALHLYNQYCMLSEKLKTLSDNKHQDLVTQDLILCIKLHQTLLEYNGNL</sequence>
<dbReference type="PANTHER" id="PTHR21137:SF35">
    <property type="entry name" value="ODORANT RECEPTOR 19A-RELATED"/>
    <property type="match status" value="1"/>
</dbReference>
<keyword evidence="2" id="KW-1003">Cell membrane</keyword>
<dbReference type="EMBL" id="JALNTZ010000002">
    <property type="protein sequence ID" value="KAJ3660603.1"/>
    <property type="molecule type" value="Genomic_DNA"/>
</dbReference>
<gene>
    <name evidence="11" type="ORF">Zmor_005044</name>
</gene>
<feature type="transmembrane region" description="Helical" evidence="10">
    <location>
        <begin position="31"/>
        <end position="53"/>
    </location>
</feature>
<evidence type="ECO:0000256" key="7">
    <source>
        <dbReference type="ARBA" id="ARBA00023136"/>
    </source>
</evidence>
<protein>
    <submittedName>
        <fullName evidence="11">Uncharacterized protein</fullName>
    </submittedName>
</protein>
<evidence type="ECO:0000313" key="12">
    <source>
        <dbReference type="Proteomes" id="UP001168821"/>
    </source>
</evidence>
<evidence type="ECO:0000256" key="9">
    <source>
        <dbReference type="ARBA" id="ARBA00023224"/>
    </source>
</evidence>
<dbReference type="GO" id="GO:0005549">
    <property type="term" value="F:odorant binding"/>
    <property type="evidence" value="ECO:0007669"/>
    <property type="project" value="InterPro"/>
</dbReference>
<keyword evidence="9" id="KW-0807">Transducer</keyword>
<dbReference type="Proteomes" id="UP001168821">
    <property type="component" value="Unassembled WGS sequence"/>
</dbReference>
<keyword evidence="8" id="KW-0675">Receptor</keyword>
<keyword evidence="3" id="KW-0716">Sensory transduction</keyword>
<keyword evidence="7 10" id="KW-0472">Membrane</keyword>
<evidence type="ECO:0000256" key="3">
    <source>
        <dbReference type="ARBA" id="ARBA00022606"/>
    </source>
</evidence>
<dbReference type="GO" id="GO:0007165">
    <property type="term" value="P:signal transduction"/>
    <property type="evidence" value="ECO:0007669"/>
    <property type="project" value="UniProtKB-KW"/>
</dbReference>
<dbReference type="InterPro" id="IPR004117">
    <property type="entry name" value="7tm6_olfct_rcpt"/>
</dbReference>
<evidence type="ECO:0000256" key="5">
    <source>
        <dbReference type="ARBA" id="ARBA00022725"/>
    </source>
</evidence>
<dbReference type="AlphaFoldDB" id="A0AA38ISQ7"/>
<reference evidence="11" key="1">
    <citation type="journal article" date="2023" name="G3 (Bethesda)">
        <title>Whole genome assemblies of Zophobas morio and Tenebrio molitor.</title>
        <authorList>
            <person name="Kaur S."/>
            <person name="Stinson S.A."/>
            <person name="diCenzo G.C."/>
        </authorList>
    </citation>
    <scope>NUCLEOTIDE SEQUENCE</scope>
    <source>
        <strain evidence="11">QUZm001</strain>
    </source>
</reference>
<organism evidence="11 12">
    <name type="scientific">Zophobas morio</name>
    <dbReference type="NCBI Taxonomy" id="2755281"/>
    <lineage>
        <taxon>Eukaryota</taxon>
        <taxon>Metazoa</taxon>
        <taxon>Ecdysozoa</taxon>
        <taxon>Arthropoda</taxon>
        <taxon>Hexapoda</taxon>
        <taxon>Insecta</taxon>
        <taxon>Pterygota</taxon>
        <taxon>Neoptera</taxon>
        <taxon>Endopterygota</taxon>
        <taxon>Coleoptera</taxon>
        <taxon>Polyphaga</taxon>
        <taxon>Cucujiformia</taxon>
        <taxon>Tenebrionidae</taxon>
        <taxon>Zophobas</taxon>
    </lineage>
</organism>
<keyword evidence="6 10" id="KW-1133">Transmembrane helix</keyword>
<evidence type="ECO:0000256" key="2">
    <source>
        <dbReference type="ARBA" id="ARBA00022475"/>
    </source>
</evidence>
<evidence type="ECO:0000256" key="8">
    <source>
        <dbReference type="ARBA" id="ARBA00023170"/>
    </source>
</evidence>
<dbReference type="PANTHER" id="PTHR21137">
    <property type="entry name" value="ODORANT RECEPTOR"/>
    <property type="match status" value="1"/>
</dbReference>
<comment type="caution">
    <text evidence="11">The sequence shown here is derived from an EMBL/GenBank/DDBJ whole genome shotgun (WGS) entry which is preliminary data.</text>
</comment>
<keyword evidence="4 10" id="KW-0812">Transmembrane</keyword>
<accession>A0AA38ISQ7</accession>
<proteinExistence type="predicted"/>
<dbReference type="GO" id="GO:0004984">
    <property type="term" value="F:olfactory receptor activity"/>
    <property type="evidence" value="ECO:0007669"/>
    <property type="project" value="InterPro"/>
</dbReference>
<evidence type="ECO:0000256" key="1">
    <source>
        <dbReference type="ARBA" id="ARBA00004651"/>
    </source>
</evidence>
<dbReference type="GO" id="GO:0005886">
    <property type="term" value="C:plasma membrane"/>
    <property type="evidence" value="ECO:0007669"/>
    <property type="project" value="UniProtKB-SubCell"/>
</dbReference>
<evidence type="ECO:0000313" key="11">
    <source>
        <dbReference type="EMBL" id="KAJ3660603.1"/>
    </source>
</evidence>
<feature type="transmembrane region" description="Helical" evidence="10">
    <location>
        <begin position="87"/>
        <end position="109"/>
    </location>
</feature>
<dbReference type="Pfam" id="PF02949">
    <property type="entry name" value="7tm_6"/>
    <property type="match status" value="1"/>
</dbReference>
<evidence type="ECO:0000256" key="6">
    <source>
        <dbReference type="ARBA" id="ARBA00022989"/>
    </source>
</evidence>
<evidence type="ECO:0000256" key="10">
    <source>
        <dbReference type="SAM" id="Phobius"/>
    </source>
</evidence>
<name>A0AA38ISQ7_9CUCU</name>